<evidence type="ECO:0000313" key="1">
    <source>
        <dbReference type="EMBL" id="MDR6782688.1"/>
    </source>
</evidence>
<gene>
    <name evidence="1" type="ORF">J2X78_001240</name>
</gene>
<name>A0ACC6KU95_9SPHI</name>
<sequence>MSSKQKYLRPAIITLPALVFIASLTQKAFSYQYVQVETTDGLSLLLTGGIAWIGGGLFESLIWIANPIALIAAIRFLKESNPVVKIEPVLKTPLPKPKPNSYWLSALAAMIAWSFSLWDEVLAAESGTMGKILSLEPGYWLWVSSFTLLTIGINYYHFRISNT</sequence>
<dbReference type="EMBL" id="JAVDTF010000001">
    <property type="protein sequence ID" value="MDR6782688.1"/>
    <property type="molecule type" value="Genomic_DNA"/>
</dbReference>
<organism evidence="1 2">
    <name type="scientific">Pedobacter africanus</name>
    <dbReference type="NCBI Taxonomy" id="151894"/>
    <lineage>
        <taxon>Bacteria</taxon>
        <taxon>Pseudomonadati</taxon>
        <taxon>Bacteroidota</taxon>
        <taxon>Sphingobacteriia</taxon>
        <taxon>Sphingobacteriales</taxon>
        <taxon>Sphingobacteriaceae</taxon>
        <taxon>Pedobacter</taxon>
    </lineage>
</organism>
<comment type="caution">
    <text evidence="1">The sequence shown here is derived from an EMBL/GenBank/DDBJ whole genome shotgun (WGS) entry which is preliminary data.</text>
</comment>
<evidence type="ECO:0000313" key="2">
    <source>
        <dbReference type="Proteomes" id="UP001246858"/>
    </source>
</evidence>
<reference evidence="1" key="1">
    <citation type="submission" date="2023-07" db="EMBL/GenBank/DDBJ databases">
        <title>Sorghum-associated microbial communities from plants grown in Nebraska, USA.</title>
        <authorList>
            <person name="Schachtman D."/>
        </authorList>
    </citation>
    <scope>NUCLEOTIDE SEQUENCE</scope>
    <source>
        <strain evidence="1">2697</strain>
    </source>
</reference>
<protein>
    <submittedName>
        <fullName evidence="1">Uncharacterized protein</fullName>
    </submittedName>
</protein>
<accession>A0ACC6KU95</accession>
<proteinExistence type="predicted"/>
<dbReference type="Proteomes" id="UP001246858">
    <property type="component" value="Unassembled WGS sequence"/>
</dbReference>
<keyword evidence="2" id="KW-1185">Reference proteome</keyword>